<keyword evidence="1" id="KW-0732">Signal</keyword>
<dbReference type="AlphaFoldDB" id="A0AAD7GES6"/>
<sequence>MVLETCLTYCLLVLLIPTSITEESEVIAVVPLSDPAQEFGTSSRLAISCLAISELSICSLYTTAIPGTRSVLWQSLVTTET</sequence>
<accession>A0AAD7GES6</accession>
<evidence type="ECO:0000313" key="2">
    <source>
        <dbReference type="EMBL" id="KAJ7691120.1"/>
    </source>
</evidence>
<reference evidence="2" key="1">
    <citation type="submission" date="2023-03" db="EMBL/GenBank/DDBJ databases">
        <title>Massive genome expansion in bonnet fungi (Mycena s.s.) driven by repeated elements and novel gene families across ecological guilds.</title>
        <authorList>
            <consortium name="Lawrence Berkeley National Laboratory"/>
            <person name="Harder C.B."/>
            <person name="Miyauchi S."/>
            <person name="Viragh M."/>
            <person name="Kuo A."/>
            <person name="Thoen E."/>
            <person name="Andreopoulos B."/>
            <person name="Lu D."/>
            <person name="Skrede I."/>
            <person name="Drula E."/>
            <person name="Henrissat B."/>
            <person name="Morin E."/>
            <person name="Kohler A."/>
            <person name="Barry K."/>
            <person name="LaButti K."/>
            <person name="Morin E."/>
            <person name="Salamov A."/>
            <person name="Lipzen A."/>
            <person name="Mereny Z."/>
            <person name="Hegedus B."/>
            <person name="Baldrian P."/>
            <person name="Stursova M."/>
            <person name="Weitz H."/>
            <person name="Taylor A."/>
            <person name="Grigoriev I.V."/>
            <person name="Nagy L.G."/>
            <person name="Martin F."/>
            <person name="Kauserud H."/>
        </authorList>
    </citation>
    <scope>NUCLEOTIDE SEQUENCE</scope>
    <source>
        <strain evidence="2">CBHHK067</strain>
    </source>
</reference>
<feature type="signal peptide" evidence="1">
    <location>
        <begin position="1"/>
        <end position="21"/>
    </location>
</feature>
<keyword evidence="3" id="KW-1185">Reference proteome</keyword>
<gene>
    <name evidence="2" type="ORF">B0H17DRAFT_1063590</name>
</gene>
<dbReference type="EMBL" id="JARKIE010000060">
    <property type="protein sequence ID" value="KAJ7691120.1"/>
    <property type="molecule type" value="Genomic_DNA"/>
</dbReference>
<evidence type="ECO:0000313" key="3">
    <source>
        <dbReference type="Proteomes" id="UP001221757"/>
    </source>
</evidence>
<organism evidence="2 3">
    <name type="scientific">Mycena rosella</name>
    <name type="common">Pink bonnet</name>
    <name type="synonym">Agaricus rosellus</name>
    <dbReference type="NCBI Taxonomy" id="1033263"/>
    <lineage>
        <taxon>Eukaryota</taxon>
        <taxon>Fungi</taxon>
        <taxon>Dikarya</taxon>
        <taxon>Basidiomycota</taxon>
        <taxon>Agaricomycotina</taxon>
        <taxon>Agaricomycetes</taxon>
        <taxon>Agaricomycetidae</taxon>
        <taxon>Agaricales</taxon>
        <taxon>Marasmiineae</taxon>
        <taxon>Mycenaceae</taxon>
        <taxon>Mycena</taxon>
    </lineage>
</organism>
<name>A0AAD7GES6_MYCRO</name>
<comment type="caution">
    <text evidence="2">The sequence shown here is derived from an EMBL/GenBank/DDBJ whole genome shotgun (WGS) entry which is preliminary data.</text>
</comment>
<proteinExistence type="predicted"/>
<dbReference type="Proteomes" id="UP001221757">
    <property type="component" value="Unassembled WGS sequence"/>
</dbReference>
<feature type="chain" id="PRO_5042110779" description="Secreted protein" evidence="1">
    <location>
        <begin position="22"/>
        <end position="81"/>
    </location>
</feature>
<evidence type="ECO:0000256" key="1">
    <source>
        <dbReference type="SAM" id="SignalP"/>
    </source>
</evidence>
<evidence type="ECO:0008006" key="4">
    <source>
        <dbReference type="Google" id="ProtNLM"/>
    </source>
</evidence>
<protein>
    <recommendedName>
        <fullName evidence="4">Secreted protein</fullName>
    </recommendedName>
</protein>